<name>A0A060RK64_9STRE</name>
<dbReference type="Proteomes" id="UP000027584">
    <property type="component" value="Unassembled WGS sequence"/>
</dbReference>
<feature type="transmembrane region" description="Helical" evidence="1">
    <location>
        <begin position="101"/>
        <end position="120"/>
    </location>
</feature>
<reference evidence="2 3" key="2">
    <citation type="submission" date="2014-05" db="EMBL/GenBank/DDBJ databases">
        <title>Genome sequence of Streptococcus gallolyticus.</title>
        <authorList>
            <person name="Del Campo R."/>
        </authorList>
    </citation>
    <scope>NUCLEOTIDE SEQUENCE [LARGE SCALE GENOMIC DNA]</scope>
    <source>
        <strain evidence="2 3">LMG17956</strain>
    </source>
</reference>
<gene>
    <name evidence="2" type="ORF">BN963_SGAL_00767</name>
</gene>
<accession>A0A060RK64</accession>
<dbReference type="AlphaFoldDB" id="A0A060RK64"/>
<feature type="transmembrane region" description="Helical" evidence="1">
    <location>
        <begin position="60"/>
        <end position="80"/>
    </location>
</feature>
<evidence type="ECO:0000313" key="3">
    <source>
        <dbReference type="Proteomes" id="UP000027584"/>
    </source>
</evidence>
<sequence length="156" mass="17565">MNTKTIENITKTVAKVAINLTTIVLALTIIADLVSHIYGYDTVHVGHYGVIDWSIGKETNTWLVTALNILTNSAIIYGLVKLKAFISEFTIKEVLTDKTYLFLKRATIYIFVISLLQNILSTSLNQANIIFDFSICGYILLATLVVKYFRTRRLAQ</sequence>
<keyword evidence="1" id="KW-1133">Transmembrane helix</keyword>
<keyword evidence="1" id="KW-0812">Transmembrane</keyword>
<comment type="caution">
    <text evidence="2">The sequence shown here is derived from an EMBL/GenBank/DDBJ whole genome shotgun (WGS) entry which is preliminary data.</text>
</comment>
<keyword evidence="1" id="KW-0472">Membrane</keyword>
<reference evidence="2 3" key="1">
    <citation type="submission" date="2014-02" db="EMBL/GenBank/DDBJ databases">
        <authorList>
            <person name="Manrique M."/>
        </authorList>
    </citation>
    <scope>NUCLEOTIDE SEQUENCE [LARGE SCALE GENOMIC DNA]</scope>
    <source>
        <strain evidence="2 3">LMG17956</strain>
    </source>
</reference>
<feature type="transmembrane region" description="Helical" evidence="1">
    <location>
        <begin position="126"/>
        <end position="149"/>
    </location>
</feature>
<organism evidence="2 3">
    <name type="scientific">Streptococcus gallolyticus</name>
    <dbReference type="NCBI Taxonomy" id="315405"/>
    <lineage>
        <taxon>Bacteria</taxon>
        <taxon>Bacillati</taxon>
        <taxon>Bacillota</taxon>
        <taxon>Bacilli</taxon>
        <taxon>Lactobacillales</taxon>
        <taxon>Streptococcaceae</taxon>
        <taxon>Streptococcus</taxon>
    </lineage>
</organism>
<dbReference type="EMBL" id="CCBC010000132">
    <property type="protein sequence ID" value="CDO17574.1"/>
    <property type="molecule type" value="Genomic_DNA"/>
</dbReference>
<protein>
    <submittedName>
        <fullName evidence="2">Uncharacterized protein</fullName>
    </submittedName>
</protein>
<evidence type="ECO:0000256" key="1">
    <source>
        <dbReference type="SAM" id="Phobius"/>
    </source>
</evidence>
<evidence type="ECO:0000313" key="2">
    <source>
        <dbReference type="EMBL" id="CDO17574.1"/>
    </source>
</evidence>
<proteinExistence type="predicted"/>
<feature type="transmembrane region" description="Helical" evidence="1">
    <location>
        <begin position="12"/>
        <end position="40"/>
    </location>
</feature>